<sequence>MPEEVTIVSEIVQSYRFAKKWVRRCFVAFLCYVFVVLGLLGYRFTIYVLSEPLVAAHRVMTTMANILAYPVDAVWLRLVPAPPPPKPKTFLEQSIEQAQAFWTGLLEAASLVDIYWAVSAAILFFMAVLLYSASKNIIRVKVMAMRGVHIGESMKNGSAFVSAGAPEGQVAIMQPGLLVDSHVGYGLRIGNVLVTPYHVIRENSFILLCHGKVKMVVDIRGKIMSRSMADLAYVPLSEQTWTKLGAPKVKVYTKVPTVNTNVTCTGVKGQSVGLLRRSGIVGQMVYMGSTIPGMSGAGYFMGRTCYGVHSGVMQDENVGISMAMVHTELKAIFSGEASNDFLEQNVRDETFGKLYKEIAWSQKLMEDQVANAWTTDKQMDYNQKLVFSDDEESAVKEGVDKFINLLAQSPAGETVSLKMVATDPTAELESRIAALENVIRSMALVQCPDKCDRVFPKETLGMHKKEHGNGERVECDRCSALLKNERSLANHKEHTCPVVAKDKRDAKKVNRSPTPSKLQGESAFPMDTKKGC</sequence>
<accession>A0A899IN33</accession>
<dbReference type="GO" id="GO:0008233">
    <property type="term" value="F:peptidase activity"/>
    <property type="evidence" value="ECO:0007669"/>
    <property type="project" value="UniProtKB-KW"/>
</dbReference>
<name>A0A899IN33_9VIRU</name>
<dbReference type="Gene3D" id="3.30.40.10">
    <property type="entry name" value="Zinc/RING finger domain, C3HC4 (zinc finger)"/>
    <property type="match status" value="1"/>
</dbReference>
<keyword evidence="1" id="KW-0645">Protease</keyword>
<protein>
    <submittedName>
        <fullName evidence="5">Uncharacterized protein</fullName>
    </submittedName>
</protein>
<feature type="transmembrane region" description="Helical" evidence="4">
    <location>
        <begin position="114"/>
        <end position="133"/>
    </location>
</feature>
<keyword evidence="4" id="KW-0472">Membrane</keyword>
<evidence type="ECO:0000256" key="4">
    <source>
        <dbReference type="SAM" id="Phobius"/>
    </source>
</evidence>
<evidence type="ECO:0000313" key="5">
    <source>
        <dbReference type="EMBL" id="QSL99563.1"/>
    </source>
</evidence>
<keyword evidence="2" id="KW-0378">Hydrolase</keyword>
<dbReference type="EMBL" id="MW520370">
    <property type="protein sequence ID" value="QSL99563.1"/>
    <property type="molecule type" value="Genomic_RNA"/>
</dbReference>
<dbReference type="InterPro" id="IPR043504">
    <property type="entry name" value="Peptidase_S1_PA_chymotrypsin"/>
</dbReference>
<evidence type="ECO:0000256" key="1">
    <source>
        <dbReference type="ARBA" id="ARBA00022670"/>
    </source>
</evidence>
<organism evidence="5">
    <name type="scientific">Ferres luteo sobemo-like virus</name>
    <dbReference type="NCBI Taxonomy" id="2805768"/>
    <lineage>
        <taxon>Viruses</taxon>
        <taxon>Riboviria</taxon>
        <taxon>Orthornavirae</taxon>
        <taxon>Pisuviricota</taxon>
        <taxon>Pisoniviricetes</taxon>
        <taxon>Sobelivirales</taxon>
        <taxon>Solemoviridae</taxon>
    </lineage>
</organism>
<reference evidence="5" key="1">
    <citation type="submission" date="2021-01" db="EMBL/GenBank/DDBJ databases">
        <authorList>
            <person name="Konstantinidis K."/>
            <person name="Dovrolis N."/>
            <person name="Kouvela A."/>
            <person name="Kassela K."/>
            <person name="Rosa Freitas M.G."/>
            <person name="Nearchou A."/>
            <person name="de Courcy Williams M."/>
            <person name="Veletza S."/>
            <person name="Mavromara P."/>
            <person name="Karakasiliotis I."/>
        </authorList>
    </citation>
    <scope>NUCLEOTIDE SEQUENCE</scope>
    <source>
        <strain evidence="5">SA1</strain>
    </source>
</reference>
<dbReference type="GO" id="GO:0006508">
    <property type="term" value="P:proteolysis"/>
    <property type="evidence" value="ECO:0007669"/>
    <property type="project" value="UniProtKB-KW"/>
</dbReference>
<evidence type="ECO:0000256" key="2">
    <source>
        <dbReference type="ARBA" id="ARBA00022801"/>
    </source>
</evidence>
<dbReference type="Gene3D" id="2.40.10.10">
    <property type="entry name" value="Trypsin-like serine proteases"/>
    <property type="match status" value="2"/>
</dbReference>
<evidence type="ECO:0000256" key="3">
    <source>
        <dbReference type="SAM" id="MobiDB-lite"/>
    </source>
</evidence>
<dbReference type="SUPFAM" id="SSF50494">
    <property type="entry name" value="Trypsin-like serine proteases"/>
    <property type="match status" value="1"/>
</dbReference>
<feature type="region of interest" description="Disordered" evidence="3">
    <location>
        <begin position="502"/>
        <end position="532"/>
    </location>
</feature>
<proteinExistence type="predicted"/>
<keyword evidence="4" id="KW-1133">Transmembrane helix</keyword>
<dbReference type="InterPro" id="IPR009003">
    <property type="entry name" value="Peptidase_S1_PA"/>
</dbReference>
<feature type="transmembrane region" description="Helical" evidence="4">
    <location>
        <begin position="21"/>
        <end position="42"/>
    </location>
</feature>
<dbReference type="InterPro" id="IPR013083">
    <property type="entry name" value="Znf_RING/FYVE/PHD"/>
</dbReference>
<keyword evidence="4" id="KW-0812">Transmembrane</keyword>